<gene>
    <name evidence="4" type="primary">LOC109713457</name>
</gene>
<evidence type="ECO:0000259" key="2">
    <source>
        <dbReference type="Pfam" id="PF11955"/>
    </source>
</evidence>
<feature type="compositionally biased region" description="Acidic residues" evidence="1">
    <location>
        <begin position="357"/>
        <end position="381"/>
    </location>
</feature>
<reference evidence="3" key="1">
    <citation type="journal article" date="2015" name="Nat. Genet.">
        <title>The pineapple genome and the evolution of CAM photosynthesis.</title>
        <authorList>
            <person name="Ming R."/>
            <person name="VanBuren R."/>
            <person name="Wai C.M."/>
            <person name="Tang H."/>
            <person name="Schatz M.C."/>
            <person name="Bowers J.E."/>
            <person name="Lyons E."/>
            <person name="Wang M.L."/>
            <person name="Chen J."/>
            <person name="Biggers E."/>
            <person name="Zhang J."/>
            <person name="Huang L."/>
            <person name="Zhang L."/>
            <person name="Miao W."/>
            <person name="Zhang J."/>
            <person name="Ye Z."/>
            <person name="Miao C."/>
            <person name="Lin Z."/>
            <person name="Wang H."/>
            <person name="Zhou H."/>
            <person name="Yim W.C."/>
            <person name="Priest H.D."/>
            <person name="Zheng C."/>
            <person name="Woodhouse M."/>
            <person name="Edger P.P."/>
            <person name="Guyot R."/>
            <person name="Guo H.B."/>
            <person name="Guo H."/>
            <person name="Zheng G."/>
            <person name="Singh R."/>
            <person name="Sharma A."/>
            <person name="Min X."/>
            <person name="Zheng Y."/>
            <person name="Lee H."/>
            <person name="Gurtowski J."/>
            <person name="Sedlazeck F.J."/>
            <person name="Harkess A."/>
            <person name="McKain M.R."/>
            <person name="Liao Z."/>
            <person name="Fang J."/>
            <person name="Liu J."/>
            <person name="Zhang X."/>
            <person name="Zhang Q."/>
            <person name="Hu W."/>
            <person name="Qin Y."/>
            <person name="Wang K."/>
            <person name="Chen L.Y."/>
            <person name="Shirley N."/>
            <person name="Lin Y.R."/>
            <person name="Liu L.Y."/>
            <person name="Hernandez A.G."/>
            <person name="Wright C.L."/>
            <person name="Bulone V."/>
            <person name="Tuskan G.A."/>
            <person name="Heath K."/>
            <person name="Zee F."/>
            <person name="Moore P.H."/>
            <person name="Sunkar R."/>
            <person name="Leebens-Mack J.H."/>
            <person name="Mockler T."/>
            <person name="Bennetzen J.L."/>
            <person name="Freeling M."/>
            <person name="Sankoff D."/>
            <person name="Paterson A.H."/>
            <person name="Zhu X."/>
            <person name="Yang X."/>
            <person name="Smith J.A."/>
            <person name="Cushman J.C."/>
            <person name="Paull R.E."/>
            <person name="Yu Q."/>
        </authorList>
    </citation>
    <scope>NUCLEOTIDE SEQUENCE [LARGE SCALE GENOMIC DNA]</scope>
    <source>
        <strain evidence="3">cv. F153</strain>
    </source>
</reference>
<dbReference type="InterPro" id="IPR045040">
    <property type="entry name" value="PORR_fam"/>
</dbReference>
<protein>
    <submittedName>
        <fullName evidence="4">Protein ROOT PRIMORDIUM DEFECTIVE 1-like</fullName>
    </submittedName>
</protein>
<dbReference type="Pfam" id="PF11955">
    <property type="entry name" value="PORR"/>
    <property type="match status" value="2"/>
</dbReference>
<dbReference type="Proteomes" id="UP000515123">
    <property type="component" value="Linkage group 7"/>
</dbReference>
<organism evidence="3 4">
    <name type="scientific">Ananas comosus</name>
    <name type="common">Pineapple</name>
    <name type="synonym">Ananas ananas</name>
    <dbReference type="NCBI Taxonomy" id="4615"/>
    <lineage>
        <taxon>Eukaryota</taxon>
        <taxon>Viridiplantae</taxon>
        <taxon>Streptophyta</taxon>
        <taxon>Embryophyta</taxon>
        <taxon>Tracheophyta</taxon>
        <taxon>Spermatophyta</taxon>
        <taxon>Magnoliopsida</taxon>
        <taxon>Liliopsida</taxon>
        <taxon>Poales</taxon>
        <taxon>Bromeliaceae</taxon>
        <taxon>Bromelioideae</taxon>
        <taxon>Ananas</taxon>
    </lineage>
</organism>
<reference evidence="4" key="2">
    <citation type="submission" date="2025-08" db="UniProtKB">
        <authorList>
            <consortium name="RefSeq"/>
        </authorList>
    </citation>
    <scope>IDENTIFICATION</scope>
    <source>
        <tissue evidence="4">Leaf</tissue>
    </source>
</reference>
<feature type="compositionally biased region" description="Acidic residues" evidence="1">
    <location>
        <begin position="390"/>
        <end position="400"/>
    </location>
</feature>
<feature type="region of interest" description="Disordered" evidence="1">
    <location>
        <begin position="332"/>
        <end position="408"/>
    </location>
</feature>
<dbReference type="OrthoDB" id="1892230at2759"/>
<dbReference type="PANTHER" id="PTHR31476:SF16">
    <property type="entry name" value="F14O23.23 PROTEIN"/>
    <property type="match status" value="1"/>
</dbReference>
<dbReference type="GO" id="GO:0003723">
    <property type="term" value="F:RNA binding"/>
    <property type="evidence" value="ECO:0007669"/>
    <property type="project" value="InterPro"/>
</dbReference>
<evidence type="ECO:0000313" key="4">
    <source>
        <dbReference type="RefSeq" id="XP_020093142.1"/>
    </source>
</evidence>
<keyword evidence="3" id="KW-1185">Reference proteome</keyword>
<dbReference type="PANTHER" id="PTHR31476">
    <property type="entry name" value="PROTEIN WHAT'S THIS FACTOR 1 HOMOLOG, CHLOROPLASTIC"/>
    <property type="match status" value="1"/>
</dbReference>
<evidence type="ECO:0000313" key="3">
    <source>
        <dbReference type="Proteomes" id="UP000515123"/>
    </source>
</evidence>
<name>A0A6P5FC21_ANACO</name>
<proteinExistence type="predicted"/>
<dbReference type="InterPro" id="IPR021099">
    <property type="entry name" value="PORR_domain"/>
</dbReference>
<dbReference type="RefSeq" id="XP_020093142.1">
    <property type="nucleotide sequence ID" value="XM_020237553.1"/>
</dbReference>
<feature type="domain" description="PORR" evidence="2">
    <location>
        <begin position="121"/>
        <end position="329"/>
    </location>
</feature>
<dbReference type="AlphaFoldDB" id="A0A6P5FC21"/>
<sequence>MPPTLPLHRRRLLLPSHHYGDQIRTFVDARVKWVRDRALDHAVEKEKHLQPFHALKDLLLLSAASSSPSPSPSPSLPLSSVAARRSDLRLPFRAIRFIRLFPSAFLEDLPSSSSSSSRPHPVIHRLRWDLGLPRDFPRSLLPDYPDFFRLAPARANANALDLELVCYSRDLAVSAMERYAARTGGYTKGAPLPFPLHFSRGFDLEKKVRNWLDEWQKLPYISPYENASHLPPKSDLAEKWTVGVLHEVLSLLISKKTEKENLVLLGEHLGLPPGFRKVIAHHPGIFYVSNKLRTQTVVLREAYRRDLLVEKHPVMGLRYQYIHLMHMGKEAAGKKKDQKSRRVAAPVAGADGGVGDKDEEDEDYDDDDDDEDDDEEGEEELSPGSRIYSEDEESDDEDGNDLSYSSRT</sequence>
<feature type="domain" description="PORR" evidence="2">
    <location>
        <begin position="34"/>
        <end position="107"/>
    </location>
</feature>
<evidence type="ECO:0000256" key="1">
    <source>
        <dbReference type="SAM" id="MobiDB-lite"/>
    </source>
</evidence>
<accession>A0A6P5FC21</accession>
<dbReference type="Gramene" id="Aco023550.1.mrna1">
    <property type="protein sequence ID" value="Aco023550.1.mrna1.cds1"/>
    <property type="gene ID" value="Aco023550.1.path1"/>
</dbReference>
<dbReference type="GeneID" id="109713457"/>